<proteinExistence type="predicted"/>
<gene>
    <name evidence="1" type="ORF">L210DRAFT_708705</name>
</gene>
<protein>
    <submittedName>
        <fullName evidence="1">Uncharacterized protein</fullName>
    </submittedName>
</protein>
<comment type="caution">
    <text evidence="1">The sequence shown here is derived from an EMBL/GenBank/DDBJ whole genome shotgun (WGS) entry which is preliminary data.</text>
</comment>
<sequence>MRRSRMLHSEETLLGVISRSSTWPELRFLRHHSHAKFTPLGLSACIHFRLPLIWVISSSTSHMLLLRYGLFGTGIHYVAQPCHGSVFGTAYPANPTSG</sequence>
<organism evidence="1 2">
    <name type="scientific">Boletus edulis BED1</name>
    <dbReference type="NCBI Taxonomy" id="1328754"/>
    <lineage>
        <taxon>Eukaryota</taxon>
        <taxon>Fungi</taxon>
        <taxon>Dikarya</taxon>
        <taxon>Basidiomycota</taxon>
        <taxon>Agaricomycotina</taxon>
        <taxon>Agaricomycetes</taxon>
        <taxon>Agaricomycetidae</taxon>
        <taxon>Boletales</taxon>
        <taxon>Boletineae</taxon>
        <taxon>Boletaceae</taxon>
        <taxon>Boletoideae</taxon>
        <taxon>Boletus</taxon>
    </lineage>
</organism>
<evidence type="ECO:0000313" key="2">
    <source>
        <dbReference type="Proteomes" id="UP001194468"/>
    </source>
</evidence>
<reference evidence="1" key="1">
    <citation type="submission" date="2019-10" db="EMBL/GenBank/DDBJ databases">
        <authorList>
            <consortium name="DOE Joint Genome Institute"/>
            <person name="Kuo A."/>
            <person name="Miyauchi S."/>
            <person name="Kiss E."/>
            <person name="Drula E."/>
            <person name="Kohler A."/>
            <person name="Sanchez-Garcia M."/>
            <person name="Andreopoulos B."/>
            <person name="Barry K.W."/>
            <person name="Bonito G."/>
            <person name="Buee M."/>
            <person name="Carver A."/>
            <person name="Chen C."/>
            <person name="Cichocki N."/>
            <person name="Clum A."/>
            <person name="Culley D."/>
            <person name="Crous P.W."/>
            <person name="Fauchery L."/>
            <person name="Girlanda M."/>
            <person name="Hayes R."/>
            <person name="Keri Z."/>
            <person name="LaButti K."/>
            <person name="Lipzen A."/>
            <person name="Lombard V."/>
            <person name="Magnuson J."/>
            <person name="Maillard F."/>
            <person name="Morin E."/>
            <person name="Murat C."/>
            <person name="Nolan M."/>
            <person name="Ohm R."/>
            <person name="Pangilinan J."/>
            <person name="Pereira M."/>
            <person name="Perotto S."/>
            <person name="Peter M."/>
            <person name="Riley R."/>
            <person name="Sitrit Y."/>
            <person name="Stielow B."/>
            <person name="Szollosi G."/>
            <person name="Zifcakova L."/>
            <person name="Stursova M."/>
            <person name="Spatafora J.W."/>
            <person name="Tedersoo L."/>
            <person name="Vaario L.-M."/>
            <person name="Yamada A."/>
            <person name="Yan M."/>
            <person name="Wang P."/>
            <person name="Xu J."/>
            <person name="Bruns T."/>
            <person name="Baldrian P."/>
            <person name="Vilgalys R."/>
            <person name="Henrissat B."/>
            <person name="Grigoriev I.V."/>
            <person name="Hibbett D."/>
            <person name="Nagy L.G."/>
            <person name="Martin F.M."/>
        </authorList>
    </citation>
    <scope>NUCLEOTIDE SEQUENCE</scope>
    <source>
        <strain evidence="1">BED1</strain>
    </source>
</reference>
<reference evidence="1" key="2">
    <citation type="journal article" date="2020" name="Nat. Commun.">
        <title>Large-scale genome sequencing of mycorrhizal fungi provides insights into the early evolution of symbiotic traits.</title>
        <authorList>
            <person name="Miyauchi S."/>
            <person name="Kiss E."/>
            <person name="Kuo A."/>
            <person name="Drula E."/>
            <person name="Kohler A."/>
            <person name="Sanchez-Garcia M."/>
            <person name="Morin E."/>
            <person name="Andreopoulos B."/>
            <person name="Barry K.W."/>
            <person name="Bonito G."/>
            <person name="Buee M."/>
            <person name="Carver A."/>
            <person name="Chen C."/>
            <person name="Cichocki N."/>
            <person name="Clum A."/>
            <person name="Culley D."/>
            <person name="Crous P.W."/>
            <person name="Fauchery L."/>
            <person name="Girlanda M."/>
            <person name="Hayes R.D."/>
            <person name="Keri Z."/>
            <person name="LaButti K."/>
            <person name="Lipzen A."/>
            <person name="Lombard V."/>
            <person name="Magnuson J."/>
            <person name="Maillard F."/>
            <person name="Murat C."/>
            <person name="Nolan M."/>
            <person name="Ohm R.A."/>
            <person name="Pangilinan J."/>
            <person name="Pereira M.F."/>
            <person name="Perotto S."/>
            <person name="Peter M."/>
            <person name="Pfister S."/>
            <person name="Riley R."/>
            <person name="Sitrit Y."/>
            <person name="Stielow J.B."/>
            <person name="Szollosi G."/>
            <person name="Zifcakova L."/>
            <person name="Stursova M."/>
            <person name="Spatafora J.W."/>
            <person name="Tedersoo L."/>
            <person name="Vaario L.M."/>
            <person name="Yamada A."/>
            <person name="Yan M."/>
            <person name="Wang P."/>
            <person name="Xu J."/>
            <person name="Bruns T."/>
            <person name="Baldrian P."/>
            <person name="Vilgalys R."/>
            <person name="Dunand C."/>
            <person name="Henrissat B."/>
            <person name="Grigoriev I.V."/>
            <person name="Hibbett D."/>
            <person name="Nagy L.G."/>
            <person name="Martin F.M."/>
        </authorList>
    </citation>
    <scope>NUCLEOTIDE SEQUENCE</scope>
    <source>
        <strain evidence="1">BED1</strain>
    </source>
</reference>
<evidence type="ECO:0000313" key="1">
    <source>
        <dbReference type="EMBL" id="KAF8448028.1"/>
    </source>
</evidence>
<dbReference type="AlphaFoldDB" id="A0AAD4C4U9"/>
<dbReference type="Proteomes" id="UP001194468">
    <property type="component" value="Unassembled WGS sequence"/>
</dbReference>
<keyword evidence="2" id="KW-1185">Reference proteome</keyword>
<dbReference type="EMBL" id="WHUW01000004">
    <property type="protein sequence ID" value="KAF8448028.1"/>
    <property type="molecule type" value="Genomic_DNA"/>
</dbReference>
<name>A0AAD4C4U9_BOLED</name>
<accession>A0AAD4C4U9</accession>